<dbReference type="InterPro" id="IPR036374">
    <property type="entry name" value="OxRdtase_Mopterin-bd_sf"/>
</dbReference>
<accession>A0ABU9WVG6</accession>
<feature type="transmembrane region" description="Helical" evidence="2">
    <location>
        <begin position="139"/>
        <end position="160"/>
    </location>
</feature>
<keyword evidence="2" id="KW-0812">Transmembrane</keyword>
<sequence length="531" mass="54578">MGAPEPRDPEPGGPERRGTVHGRDRTRLWAAVAGAAAAAAGVLAGELGAGLVSPSLSPVSAVGGAVVDLAPSAAKDWAIAAFGTADKLFLVSVIAAAVVALGAVAGLLELRRRGAGAWLAAGIGAVGLAAVATRAQATPAAWLCALAAGAVAAGLVRWLVARLRPAAPPAVAASALDRRRFFRALAGTAGAIALGGALTAVVRGASLAVTAARDALRLPVPADPAPPVPSAAELRVSGITPLVTPNRDFYRIDTALVVPSVDPGRWRLTVTGKVEEPVTLTWDELLAAPLVERHITLACVSNPVGGDLVGNARWLGWPVRELLARSRPKDGADMVLSRSVDGFTAGTPLEVLTDEGTDALLAVGMNGEPLPPEHGFPVRLVVPGLYGYVSATKWVTELRVTSFAEEKAYWSTRGWSERGPVKTASRIDVPRRGARVPAGVLAVGGVAWAQHRGISAVQVRADDGEWQPARLGTGISRDTWYQWAAEVTLAPGTHRLSVRAVDGTGEVQTGQAAPPAPDGATGHHTITIEAT</sequence>
<evidence type="ECO:0000256" key="2">
    <source>
        <dbReference type="SAM" id="Phobius"/>
    </source>
</evidence>
<evidence type="ECO:0000259" key="3">
    <source>
        <dbReference type="Pfam" id="PF00174"/>
    </source>
</evidence>
<feature type="transmembrane region" description="Helical" evidence="2">
    <location>
        <begin position="115"/>
        <end position="133"/>
    </location>
</feature>
<feature type="domain" description="Oxidoreductase molybdopterin-binding" evidence="3">
    <location>
        <begin position="257"/>
        <end position="409"/>
    </location>
</feature>
<dbReference type="PANTHER" id="PTHR19372">
    <property type="entry name" value="SULFITE REDUCTASE"/>
    <property type="match status" value="1"/>
</dbReference>
<dbReference type="Pfam" id="PF00174">
    <property type="entry name" value="Oxidored_molyb"/>
    <property type="match status" value="1"/>
</dbReference>
<evidence type="ECO:0000256" key="1">
    <source>
        <dbReference type="SAM" id="MobiDB-lite"/>
    </source>
</evidence>
<feature type="region of interest" description="Disordered" evidence="1">
    <location>
        <begin position="1"/>
        <end position="21"/>
    </location>
</feature>
<reference evidence="4 5" key="1">
    <citation type="submission" date="2024-05" db="EMBL/GenBank/DDBJ databases">
        <title>Sinomonas sp. nov., isolated from a waste landfill.</title>
        <authorList>
            <person name="Zhao Y."/>
        </authorList>
    </citation>
    <scope>NUCLEOTIDE SEQUENCE [LARGE SCALE GENOMIC DNA]</scope>
    <source>
        <strain evidence="4 5">CCTCC AB2014300</strain>
    </source>
</reference>
<feature type="transmembrane region" description="Helical" evidence="2">
    <location>
        <begin position="181"/>
        <end position="202"/>
    </location>
</feature>
<organism evidence="4 5">
    <name type="scientific">Sinomonas halotolerans</name>
    <dbReference type="NCBI Taxonomy" id="1644133"/>
    <lineage>
        <taxon>Bacteria</taxon>
        <taxon>Bacillati</taxon>
        <taxon>Actinomycetota</taxon>
        <taxon>Actinomycetes</taxon>
        <taxon>Micrococcales</taxon>
        <taxon>Micrococcaceae</taxon>
        <taxon>Sinomonas</taxon>
    </lineage>
</organism>
<name>A0ABU9WVG6_9MICC</name>
<dbReference type="Gene3D" id="3.90.420.10">
    <property type="entry name" value="Oxidoreductase, molybdopterin-binding domain"/>
    <property type="match status" value="1"/>
</dbReference>
<dbReference type="SUPFAM" id="SSF81296">
    <property type="entry name" value="E set domains"/>
    <property type="match status" value="1"/>
</dbReference>
<evidence type="ECO:0000313" key="5">
    <source>
        <dbReference type="Proteomes" id="UP001422074"/>
    </source>
</evidence>
<dbReference type="Gene3D" id="2.60.40.650">
    <property type="match status" value="1"/>
</dbReference>
<feature type="region of interest" description="Disordered" evidence="1">
    <location>
        <begin position="506"/>
        <end position="531"/>
    </location>
</feature>
<dbReference type="Proteomes" id="UP001422074">
    <property type="component" value="Unassembled WGS sequence"/>
</dbReference>
<dbReference type="SUPFAM" id="SSF56524">
    <property type="entry name" value="Oxidoreductase molybdopterin-binding domain"/>
    <property type="match status" value="1"/>
</dbReference>
<comment type="caution">
    <text evidence="4">The sequence shown here is derived from an EMBL/GenBank/DDBJ whole genome shotgun (WGS) entry which is preliminary data.</text>
</comment>
<dbReference type="RefSeq" id="WP_345882613.1">
    <property type="nucleotide sequence ID" value="NZ_JBDFRB010000001.1"/>
</dbReference>
<keyword evidence="2" id="KW-0472">Membrane</keyword>
<gene>
    <name evidence="4" type="ORF">ABCQ75_01250</name>
</gene>
<dbReference type="PANTHER" id="PTHR19372:SF7">
    <property type="entry name" value="SULFITE OXIDASE, MITOCHONDRIAL"/>
    <property type="match status" value="1"/>
</dbReference>
<dbReference type="EMBL" id="JBDFRB010000001">
    <property type="protein sequence ID" value="MEN2743163.1"/>
    <property type="molecule type" value="Genomic_DNA"/>
</dbReference>
<feature type="transmembrane region" description="Helical" evidence="2">
    <location>
        <begin position="28"/>
        <end position="52"/>
    </location>
</feature>
<keyword evidence="2" id="KW-1133">Transmembrane helix</keyword>
<proteinExistence type="predicted"/>
<evidence type="ECO:0000313" key="4">
    <source>
        <dbReference type="EMBL" id="MEN2743163.1"/>
    </source>
</evidence>
<keyword evidence="5" id="KW-1185">Reference proteome</keyword>
<protein>
    <submittedName>
        <fullName evidence="4">Molybdopterin-dependent oxidoreductase</fullName>
    </submittedName>
</protein>
<dbReference type="InterPro" id="IPR014756">
    <property type="entry name" value="Ig_E-set"/>
</dbReference>
<dbReference type="InterPro" id="IPR000572">
    <property type="entry name" value="OxRdtase_Mopterin-bd_dom"/>
</dbReference>
<feature type="transmembrane region" description="Helical" evidence="2">
    <location>
        <begin position="88"/>
        <end position="108"/>
    </location>
</feature>